<feature type="region of interest" description="Disordered" evidence="1">
    <location>
        <begin position="206"/>
        <end position="261"/>
    </location>
</feature>
<organism evidence="2 3">
    <name type="scientific">Huiozyma naganishii (strain ATCC MYA-139 / BCRC 22969 / CBS 8797 / KCTC 17520 / NBRC 10181 / NCYC 3082 / Yp74L-3)</name>
    <name type="common">Yeast</name>
    <name type="synonym">Kazachstania naganishii</name>
    <dbReference type="NCBI Taxonomy" id="1071383"/>
    <lineage>
        <taxon>Eukaryota</taxon>
        <taxon>Fungi</taxon>
        <taxon>Dikarya</taxon>
        <taxon>Ascomycota</taxon>
        <taxon>Saccharomycotina</taxon>
        <taxon>Saccharomycetes</taxon>
        <taxon>Saccharomycetales</taxon>
        <taxon>Saccharomycetaceae</taxon>
        <taxon>Huiozyma</taxon>
    </lineage>
</organism>
<gene>
    <name evidence="2" type="primary">KNAG0C01790</name>
    <name evidence="2" type="ordered locus">KNAG_0C01790</name>
</gene>
<dbReference type="GeneID" id="34524973"/>
<dbReference type="InterPro" id="IPR013745">
    <property type="entry name" value="Bit61/PRR5"/>
</dbReference>
<feature type="compositionally biased region" description="Polar residues" evidence="1">
    <location>
        <begin position="108"/>
        <end position="123"/>
    </location>
</feature>
<keyword evidence="3" id="KW-1185">Reference proteome</keyword>
<sequence>MGGHNEKENETSAGIKHDGKQGPSSNRRQSTTLQPLTPLTVPHRGIDDDSTNDRAGRIYSVTSGIVPQTLTMTHPDEEALSVRGSRSPTVMSAENVGSSSGMPKWSQVGFQSIFQNSGQRRSTNNLRSRESLERSASGNNLVQEIRSKRTGVPRRSTDSFDRSGHSSGGNNDVSSASSITNAPSAASVGSDPAGVIRKSSAFSLSTIKDDSSSASRRSSTGKERSSLNLFKTNSRKSSGSTSRLDGSLSLSSQGSASKSSLSPLLKMTKKIFHSSKVHHIKDMGAEPAVPNSLSKFLHSTVTRHRTPVQFIHNTTGGIIDSGKSVYSFNPSVLNTTNDAPLVITQQDDALDAANIALLHDLLRNLPSLEANFKNFKVQELQILCGNIWGIYCSVVIELFKAQRVWQLPAKIEDLNHVLRFYVTLETMSKVAKPHAKLVAEVEEFITTSLYVFENQIVFNYSNEETINTALKRLGVIWQVFYEQVYYDVMAVMLPLESLAGPDRKPFSLDYLLLRCFRDSIVLPYYQNFIHSDDGVSKSFNTYILAQEDENGVTEQDKLTLLQCFGILGTIQGSDRHQQVIEELLEGVRMSI</sequence>
<evidence type="ECO:0008006" key="4">
    <source>
        <dbReference type="Google" id="ProtNLM"/>
    </source>
</evidence>
<feature type="compositionally biased region" description="Basic and acidic residues" evidence="1">
    <location>
        <begin position="1"/>
        <end position="20"/>
    </location>
</feature>
<protein>
    <recommendedName>
        <fullName evidence="4">Target of rapamycin complex 2 subunit BIT2</fullName>
    </recommendedName>
</protein>
<feature type="compositionally biased region" description="Polar residues" evidence="1">
    <location>
        <begin position="84"/>
        <end position="101"/>
    </location>
</feature>
<feature type="compositionally biased region" description="Polar residues" evidence="1">
    <location>
        <begin position="226"/>
        <end position="236"/>
    </location>
</feature>
<dbReference type="AlphaFoldDB" id="J7RID5"/>
<dbReference type="STRING" id="1071383.J7RID5"/>
<feature type="compositionally biased region" description="Polar residues" evidence="1">
    <location>
        <begin position="168"/>
        <end position="184"/>
    </location>
</feature>
<dbReference type="OMA" id="WSQVGFQ"/>
<dbReference type="GO" id="GO:0031932">
    <property type="term" value="C:TORC2 complex"/>
    <property type="evidence" value="ECO:0007669"/>
    <property type="project" value="EnsemblFungi"/>
</dbReference>
<dbReference type="EMBL" id="HE978316">
    <property type="protein sequence ID" value="CCK69293.1"/>
    <property type="molecule type" value="Genomic_DNA"/>
</dbReference>
<feature type="compositionally biased region" description="Low complexity" evidence="1">
    <location>
        <begin position="237"/>
        <end position="261"/>
    </location>
</feature>
<feature type="compositionally biased region" description="Low complexity" evidence="1">
    <location>
        <begin position="31"/>
        <end position="42"/>
    </location>
</feature>
<dbReference type="OrthoDB" id="2290221at2759"/>
<dbReference type="Pfam" id="PF08539">
    <property type="entry name" value="HbrB"/>
    <property type="match status" value="1"/>
</dbReference>
<dbReference type="HOGENOM" id="CLU_037144_0_0_1"/>
<reference evidence="3" key="2">
    <citation type="submission" date="2012-08" db="EMBL/GenBank/DDBJ databases">
        <title>Genome sequence of Kazachstania naganishii.</title>
        <authorList>
            <person name="Gordon J.L."/>
            <person name="Armisen D."/>
            <person name="Proux-Wera E."/>
            <person name="OhEigeartaigh S.S."/>
            <person name="Byrne K.P."/>
            <person name="Wolfe K.H."/>
        </authorList>
    </citation>
    <scope>NUCLEOTIDE SEQUENCE [LARGE SCALE GENOMIC DNA]</scope>
    <source>
        <strain evidence="3">ATCC MYA-139 / BCRC 22969 / CBS 8797 / CCRC 22969 / KCTC 17520 / NBRC 10181 / NCYC 3082</strain>
    </source>
</reference>
<feature type="compositionally biased region" description="Basic and acidic residues" evidence="1">
    <location>
        <begin position="155"/>
        <end position="164"/>
    </location>
</feature>
<name>J7RID5_HUIN7</name>
<dbReference type="Proteomes" id="UP000006310">
    <property type="component" value="Chromosome 3"/>
</dbReference>
<dbReference type="eggNOG" id="ENOG502RZ40">
    <property type="taxonomic scope" value="Eukaryota"/>
</dbReference>
<feature type="compositionally biased region" description="Polar residues" evidence="1">
    <location>
        <begin position="60"/>
        <end position="72"/>
    </location>
</feature>
<feature type="compositionally biased region" description="Basic and acidic residues" evidence="1">
    <location>
        <begin position="44"/>
        <end position="56"/>
    </location>
</feature>
<reference evidence="2 3" key="1">
    <citation type="journal article" date="2011" name="Proc. Natl. Acad. Sci. U.S.A.">
        <title>Evolutionary erosion of yeast sex chromosomes by mating-type switching accidents.</title>
        <authorList>
            <person name="Gordon J.L."/>
            <person name="Armisen D."/>
            <person name="Proux-Wera E."/>
            <person name="Oheigeartaigh S.S."/>
            <person name="Byrne K.P."/>
            <person name="Wolfe K.H."/>
        </authorList>
    </citation>
    <scope>NUCLEOTIDE SEQUENCE [LARGE SCALE GENOMIC DNA]</scope>
    <source>
        <strain evidence="3">ATCC MYA-139 / BCRC 22969 / CBS 8797 / CCRC 22969 / KCTC 17520 / NBRC 10181 / NCYC 3082</strain>
    </source>
</reference>
<evidence type="ECO:0000313" key="3">
    <source>
        <dbReference type="Proteomes" id="UP000006310"/>
    </source>
</evidence>
<evidence type="ECO:0000313" key="2">
    <source>
        <dbReference type="EMBL" id="CCK69293.1"/>
    </source>
</evidence>
<dbReference type="KEGG" id="kng:KNAG_0C01790"/>
<dbReference type="RefSeq" id="XP_022463539.1">
    <property type="nucleotide sequence ID" value="XM_022606888.1"/>
</dbReference>
<accession>J7RID5</accession>
<feature type="region of interest" description="Disordered" evidence="1">
    <location>
        <begin position="1"/>
        <end position="193"/>
    </location>
</feature>
<evidence type="ECO:0000256" key="1">
    <source>
        <dbReference type="SAM" id="MobiDB-lite"/>
    </source>
</evidence>
<proteinExistence type="predicted"/>